<reference evidence="1 2" key="1">
    <citation type="submission" date="2023-04" db="EMBL/GenBank/DDBJ databases">
        <title>A long-awaited taxogenomic arrangement of the family Halomonadaceae.</title>
        <authorList>
            <person name="De La Haba R."/>
            <person name="Chuvochina M."/>
            <person name="Wittouck S."/>
            <person name="Arahal D.R."/>
            <person name="Sanchez-Porro C."/>
            <person name="Hugenholtz P."/>
            <person name="Ventosa A."/>
        </authorList>
    </citation>
    <scope>NUCLEOTIDE SEQUENCE [LARGE SCALE GENOMIC DNA]</scope>
    <source>
        <strain evidence="1 2">DSM 21020</strain>
    </source>
</reference>
<gene>
    <name evidence="1" type="ORF">QC823_07635</name>
</gene>
<comment type="caution">
    <text evidence="1">The sequence shown here is derived from an EMBL/GenBank/DDBJ whole genome shotgun (WGS) entry which is preliminary data.</text>
</comment>
<dbReference type="Proteomes" id="UP001254564">
    <property type="component" value="Unassembled WGS sequence"/>
</dbReference>
<dbReference type="RefSeq" id="WP_309655772.1">
    <property type="nucleotide sequence ID" value="NZ_JARWAN010000010.1"/>
</dbReference>
<keyword evidence="2" id="KW-1185">Reference proteome</keyword>
<protein>
    <submittedName>
        <fullName evidence="1">Uncharacterized protein</fullName>
    </submittedName>
</protein>
<proteinExistence type="predicted"/>
<sequence length="44" mass="4702">MIKLPIAQYQEAEIQEYEPASFIAAVVAPLLSALCLHGGCVEAI</sequence>
<accession>A0ABU1H5R1</accession>
<name>A0ABU1H5R1_9GAMM</name>
<evidence type="ECO:0000313" key="1">
    <source>
        <dbReference type="EMBL" id="MDR5898858.1"/>
    </source>
</evidence>
<organism evidence="1 2">
    <name type="scientific">Vreelandella vilamensis</name>
    <dbReference type="NCBI Taxonomy" id="531309"/>
    <lineage>
        <taxon>Bacteria</taxon>
        <taxon>Pseudomonadati</taxon>
        <taxon>Pseudomonadota</taxon>
        <taxon>Gammaproteobacteria</taxon>
        <taxon>Oceanospirillales</taxon>
        <taxon>Halomonadaceae</taxon>
        <taxon>Vreelandella</taxon>
    </lineage>
</organism>
<dbReference type="EMBL" id="JARWAN010000010">
    <property type="protein sequence ID" value="MDR5898858.1"/>
    <property type="molecule type" value="Genomic_DNA"/>
</dbReference>
<evidence type="ECO:0000313" key="2">
    <source>
        <dbReference type="Proteomes" id="UP001254564"/>
    </source>
</evidence>